<dbReference type="Gene3D" id="3.10.20.90">
    <property type="entry name" value="Phosphatidylinositol 3-kinase Catalytic Subunit, Chain A, domain 1"/>
    <property type="match status" value="1"/>
</dbReference>
<feature type="region of interest" description="Disordered" evidence="1">
    <location>
        <begin position="425"/>
        <end position="447"/>
    </location>
</feature>
<feature type="compositionally biased region" description="Basic and acidic residues" evidence="1">
    <location>
        <begin position="150"/>
        <end position="163"/>
    </location>
</feature>
<dbReference type="PROSITE" id="PS50053">
    <property type="entry name" value="UBIQUITIN_2"/>
    <property type="match status" value="1"/>
</dbReference>
<comment type="caution">
    <text evidence="3">The sequence shown here is derived from an EMBL/GenBank/DDBJ whole genome shotgun (WGS) entry which is preliminary data.</text>
</comment>
<name>A0AB34G388_9HYPO</name>
<keyword evidence="4" id="KW-1185">Reference proteome</keyword>
<protein>
    <submittedName>
        <fullName evidence="3">Ubiquitin supergroup</fullName>
    </submittedName>
</protein>
<gene>
    <name evidence="3" type="ORF">O9K51_00847</name>
</gene>
<feature type="compositionally biased region" description="Acidic residues" evidence="1">
    <location>
        <begin position="432"/>
        <end position="445"/>
    </location>
</feature>
<proteinExistence type="predicted"/>
<dbReference type="Pfam" id="PF11976">
    <property type="entry name" value="Rad60-SLD"/>
    <property type="match status" value="1"/>
</dbReference>
<dbReference type="InterPro" id="IPR022617">
    <property type="entry name" value="Rad60/SUMO-like_dom"/>
</dbReference>
<feature type="compositionally biased region" description="Basic and acidic residues" evidence="1">
    <location>
        <begin position="64"/>
        <end position="77"/>
    </location>
</feature>
<evidence type="ECO:0000259" key="2">
    <source>
        <dbReference type="PROSITE" id="PS50053"/>
    </source>
</evidence>
<feature type="region of interest" description="Disordered" evidence="1">
    <location>
        <begin position="1"/>
        <end position="273"/>
    </location>
</feature>
<dbReference type="AlphaFoldDB" id="A0AB34G388"/>
<evidence type="ECO:0000313" key="4">
    <source>
        <dbReference type="Proteomes" id="UP001163105"/>
    </source>
</evidence>
<dbReference type="EMBL" id="JAQHRD010000001">
    <property type="protein sequence ID" value="KAJ6446080.1"/>
    <property type="molecule type" value="Genomic_DNA"/>
</dbReference>
<accession>A0AB34G388</accession>
<dbReference type="InterPro" id="IPR000626">
    <property type="entry name" value="Ubiquitin-like_dom"/>
</dbReference>
<feature type="compositionally biased region" description="Low complexity" evidence="1">
    <location>
        <begin position="228"/>
        <end position="237"/>
    </location>
</feature>
<evidence type="ECO:0000313" key="3">
    <source>
        <dbReference type="EMBL" id="KAJ6446080.1"/>
    </source>
</evidence>
<dbReference type="Proteomes" id="UP001163105">
    <property type="component" value="Unassembled WGS sequence"/>
</dbReference>
<organism evidence="3 4">
    <name type="scientific">Purpureocillium lavendulum</name>
    <dbReference type="NCBI Taxonomy" id="1247861"/>
    <lineage>
        <taxon>Eukaryota</taxon>
        <taxon>Fungi</taxon>
        <taxon>Dikarya</taxon>
        <taxon>Ascomycota</taxon>
        <taxon>Pezizomycotina</taxon>
        <taxon>Sordariomycetes</taxon>
        <taxon>Hypocreomycetidae</taxon>
        <taxon>Hypocreales</taxon>
        <taxon>Ophiocordycipitaceae</taxon>
        <taxon>Purpureocillium</taxon>
    </lineage>
</organism>
<sequence length="525" mass="58299">MADGAAASPPKKLKKLPFKPTALRKTSLPKLASSDDDDGGGGGGGDSKADAKDSNDDGLALFRRSKEMEPIMEAERARRLKKKQQREEEKRKRASVKLGKRPLVDEDEDGGDAAPRDDDDNEPLPYHGSPVKEPPSTAESDSIPGATSPHRPDKSMTPDKESFSDLVTPPSSKRSRIESTPSAVPIPSFEEARAVDVESPSTRILRSHQKTGTPFKSSPRKAAAAPQSSNSVIISIDSDSDSDAVFETPSKRPPSTDSIEVLDDSPALLPPDDEDAEFEEYVRKAERQRERDLAMLRNGAGGSSPAVKDNVEIVVTSALAGSEPFGGRVLYDQELKIVRDSWIAKQRQKGVPLPSREMDDYILTWRRKRVYVRSTLLNLGIRPRHGRVWVDGNGKDGLTGNGNRVLMEMWTPELFQAMERDEELRRRREAGELPESEYGDDEEAGEPAPEVKIRVILEARGLEEVKLTVRPETTVETLVTGFRAQRDVAPDKTLRIMFDGEWLEEHVTMEEAEVEDMNKFEVHFR</sequence>
<feature type="compositionally biased region" description="Acidic residues" evidence="1">
    <location>
        <begin position="105"/>
        <end position="122"/>
    </location>
</feature>
<dbReference type="SUPFAM" id="SSF54236">
    <property type="entry name" value="Ubiquitin-like"/>
    <property type="match status" value="1"/>
</dbReference>
<dbReference type="InterPro" id="IPR029071">
    <property type="entry name" value="Ubiquitin-like_domsf"/>
</dbReference>
<evidence type="ECO:0000256" key="1">
    <source>
        <dbReference type="SAM" id="MobiDB-lite"/>
    </source>
</evidence>
<feature type="compositionally biased region" description="Low complexity" evidence="1">
    <location>
        <begin position="1"/>
        <end position="10"/>
    </location>
</feature>
<reference evidence="3" key="1">
    <citation type="submission" date="2023-01" db="EMBL/GenBank/DDBJ databases">
        <title>The growth and conidiation of Purpureocillium lavendulum are regulated by nitrogen source and histone H3K14 acetylation.</title>
        <authorList>
            <person name="Tang P."/>
            <person name="Han J."/>
            <person name="Zhang C."/>
            <person name="Tang P."/>
            <person name="Qi F."/>
            <person name="Zhang K."/>
            <person name="Liang L."/>
        </authorList>
    </citation>
    <scope>NUCLEOTIDE SEQUENCE</scope>
    <source>
        <strain evidence="3">YMF1.00683</strain>
    </source>
</reference>
<feature type="compositionally biased region" description="Polar residues" evidence="1">
    <location>
        <begin position="199"/>
        <end position="216"/>
    </location>
</feature>
<feature type="domain" description="Ubiquitin-like" evidence="2">
    <location>
        <begin position="453"/>
        <end position="525"/>
    </location>
</feature>